<proteinExistence type="predicted"/>
<reference evidence="1 2" key="1">
    <citation type="journal article" date="2013" name="Mar. Genomics">
        <title>Expression of sulfatases in Rhodopirellula baltica and the diversity of sulfatases in the genus Rhodopirellula.</title>
        <authorList>
            <person name="Wegner C.E."/>
            <person name="Richter-Heitmann T."/>
            <person name="Klindworth A."/>
            <person name="Klockow C."/>
            <person name="Richter M."/>
            <person name="Achstetter T."/>
            <person name="Glockner F.O."/>
            <person name="Harder J."/>
        </authorList>
    </citation>
    <scope>NUCLEOTIDE SEQUENCE [LARGE SCALE GENOMIC DNA]</scope>
    <source>
        <strain evidence="1 2">SM1</strain>
    </source>
</reference>
<comment type="caution">
    <text evidence="1">The sequence shown here is derived from an EMBL/GenBank/DDBJ whole genome shotgun (WGS) entry which is preliminary data.</text>
</comment>
<sequence length="45" mass="5444">MPPRQTPLAADIRQGMDEFSLRKRSLRCLQIRSQFKFDFSPIWLY</sequence>
<organism evidence="1 2">
    <name type="scientific">Rhodopirellula maiorica SM1</name>
    <dbReference type="NCBI Taxonomy" id="1265738"/>
    <lineage>
        <taxon>Bacteria</taxon>
        <taxon>Pseudomonadati</taxon>
        <taxon>Planctomycetota</taxon>
        <taxon>Planctomycetia</taxon>
        <taxon>Pirellulales</taxon>
        <taxon>Pirellulaceae</taxon>
        <taxon>Novipirellula</taxon>
    </lineage>
</organism>
<accession>M5RN94</accession>
<evidence type="ECO:0000313" key="2">
    <source>
        <dbReference type="Proteomes" id="UP000011991"/>
    </source>
</evidence>
<dbReference type="Proteomes" id="UP000011991">
    <property type="component" value="Unassembled WGS sequence"/>
</dbReference>
<dbReference type="EMBL" id="ANOG01000901">
    <property type="protein sequence ID" value="EMI16852.1"/>
    <property type="molecule type" value="Genomic_DNA"/>
</dbReference>
<protein>
    <submittedName>
        <fullName evidence="1">Uncharacterized protein</fullName>
    </submittedName>
</protein>
<name>M5RN94_9BACT</name>
<keyword evidence="2" id="KW-1185">Reference proteome</keyword>
<dbReference type="AlphaFoldDB" id="M5RN94"/>
<evidence type="ECO:0000313" key="1">
    <source>
        <dbReference type="EMBL" id="EMI16852.1"/>
    </source>
</evidence>
<gene>
    <name evidence="1" type="ORF">RMSM_06217</name>
</gene>
<dbReference type="PATRIC" id="fig|1265738.3.peg.6187"/>